<gene>
    <name evidence="2" type="ORF">K432DRAFT_325441</name>
</gene>
<evidence type="ECO:0008006" key="4">
    <source>
        <dbReference type="Google" id="ProtNLM"/>
    </source>
</evidence>
<dbReference type="InterPro" id="IPR032704">
    <property type="entry name" value="Cms1"/>
</dbReference>
<reference evidence="2 3" key="1">
    <citation type="journal article" date="2016" name="Nat. Commun.">
        <title>Ectomycorrhizal ecology is imprinted in the genome of the dominant symbiotic fungus Cenococcum geophilum.</title>
        <authorList>
            <consortium name="DOE Joint Genome Institute"/>
            <person name="Peter M."/>
            <person name="Kohler A."/>
            <person name="Ohm R.A."/>
            <person name="Kuo A."/>
            <person name="Krutzmann J."/>
            <person name="Morin E."/>
            <person name="Arend M."/>
            <person name="Barry K.W."/>
            <person name="Binder M."/>
            <person name="Choi C."/>
            <person name="Clum A."/>
            <person name="Copeland A."/>
            <person name="Grisel N."/>
            <person name="Haridas S."/>
            <person name="Kipfer T."/>
            <person name="LaButti K."/>
            <person name="Lindquist E."/>
            <person name="Lipzen A."/>
            <person name="Maire R."/>
            <person name="Meier B."/>
            <person name="Mihaltcheva S."/>
            <person name="Molinier V."/>
            <person name="Murat C."/>
            <person name="Poggeler S."/>
            <person name="Quandt C.A."/>
            <person name="Sperisen C."/>
            <person name="Tritt A."/>
            <person name="Tisserant E."/>
            <person name="Crous P.W."/>
            <person name="Henrissat B."/>
            <person name="Nehls U."/>
            <person name="Egli S."/>
            <person name="Spatafora J.W."/>
            <person name="Grigoriev I.V."/>
            <person name="Martin F.M."/>
        </authorList>
    </citation>
    <scope>NUCLEOTIDE SEQUENCE [LARGE SCALE GENOMIC DNA]</scope>
    <source>
        <strain evidence="2 3">CBS 459.81</strain>
    </source>
</reference>
<dbReference type="Proteomes" id="UP000250266">
    <property type="component" value="Unassembled WGS sequence"/>
</dbReference>
<name>A0A8E2EDK0_9PEZI</name>
<dbReference type="GO" id="GO:0030686">
    <property type="term" value="C:90S preribosome"/>
    <property type="evidence" value="ECO:0007669"/>
    <property type="project" value="TreeGrafter"/>
</dbReference>
<dbReference type="PANTHER" id="PTHR24030">
    <property type="entry name" value="PROTEIN CMSS1"/>
    <property type="match status" value="1"/>
</dbReference>
<dbReference type="EMBL" id="KV744907">
    <property type="protein sequence ID" value="OCK81819.1"/>
    <property type="molecule type" value="Genomic_DNA"/>
</dbReference>
<evidence type="ECO:0000256" key="1">
    <source>
        <dbReference type="SAM" id="MobiDB-lite"/>
    </source>
</evidence>
<dbReference type="PANTHER" id="PTHR24030:SF0">
    <property type="entry name" value="PROTEIN CMSS1"/>
    <property type="match status" value="1"/>
</dbReference>
<dbReference type="AlphaFoldDB" id="A0A8E2EDK0"/>
<dbReference type="GO" id="GO:0005634">
    <property type="term" value="C:nucleus"/>
    <property type="evidence" value="ECO:0007669"/>
    <property type="project" value="TreeGrafter"/>
</dbReference>
<keyword evidence="3" id="KW-1185">Reference proteome</keyword>
<accession>A0A8E2EDK0</accession>
<evidence type="ECO:0000313" key="2">
    <source>
        <dbReference type="EMBL" id="OCK81819.1"/>
    </source>
</evidence>
<feature type="region of interest" description="Disordered" evidence="1">
    <location>
        <begin position="1"/>
        <end position="64"/>
    </location>
</feature>
<proteinExistence type="predicted"/>
<feature type="compositionally biased region" description="Basic residues" evidence="1">
    <location>
        <begin position="46"/>
        <end position="59"/>
    </location>
</feature>
<organism evidence="2 3">
    <name type="scientific">Lepidopterella palustris CBS 459.81</name>
    <dbReference type="NCBI Taxonomy" id="1314670"/>
    <lineage>
        <taxon>Eukaryota</taxon>
        <taxon>Fungi</taxon>
        <taxon>Dikarya</taxon>
        <taxon>Ascomycota</taxon>
        <taxon>Pezizomycotina</taxon>
        <taxon>Dothideomycetes</taxon>
        <taxon>Pleosporomycetidae</taxon>
        <taxon>Mytilinidiales</taxon>
        <taxon>Argynnaceae</taxon>
        <taxon>Lepidopterella</taxon>
    </lineage>
</organism>
<protein>
    <recommendedName>
        <fullName evidence="4">Protein CMS1</fullName>
    </recommendedName>
</protein>
<dbReference type="Pfam" id="PF14617">
    <property type="entry name" value="CMS1"/>
    <property type="match status" value="1"/>
</dbReference>
<dbReference type="OrthoDB" id="1929311at2759"/>
<sequence length="282" mass="31776">MKTQNTKMSDSEHDGFMPLIESDFDSPPASASKKRKRETDIESKKEKKSAKRRKNKKPKNIQDEDLNEELGINVAFARMDSQLLADYINQRTAHYETDLSTVELDDRYIPARAIQDSSSFDKPRTTDHLATFLRQCCGKLRPVPQGINGSPHTLVITAAGLRAADITRALKTGLPKEGISKPQVAKLFAKHIKLKEAIDSCTKSSMDFGVGTPHRISELLENGALKCTNLKRVIIDVSHIDGKKRGILDMKELHKPLIDLLIRRDFKGDDGTWNDKFQLCFF</sequence>
<evidence type="ECO:0000313" key="3">
    <source>
        <dbReference type="Proteomes" id="UP000250266"/>
    </source>
</evidence>